<evidence type="ECO:0000256" key="1">
    <source>
        <dbReference type="ARBA" id="ARBA00022737"/>
    </source>
</evidence>
<dbReference type="EMBL" id="LNQE01001013">
    <property type="protein sequence ID" value="KUG21877.1"/>
    <property type="molecule type" value="Genomic_DNA"/>
</dbReference>
<feature type="transmembrane region" description="Helical" evidence="3">
    <location>
        <begin position="149"/>
        <end position="166"/>
    </location>
</feature>
<dbReference type="SMART" id="SM00028">
    <property type="entry name" value="TPR"/>
    <property type="match status" value="4"/>
</dbReference>
<comment type="caution">
    <text evidence="5">The sequence shown here is derived from an EMBL/GenBank/DDBJ whole genome shotgun (WGS) entry which is preliminary data.</text>
</comment>
<feature type="transmembrane region" description="Helical" evidence="3">
    <location>
        <begin position="125"/>
        <end position="143"/>
    </location>
</feature>
<name>A0A0W8FLQ8_9ZZZZ</name>
<dbReference type="AlphaFoldDB" id="A0A0W8FLQ8"/>
<organism evidence="5">
    <name type="scientific">hydrocarbon metagenome</name>
    <dbReference type="NCBI Taxonomy" id="938273"/>
    <lineage>
        <taxon>unclassified sequences</taxon>
        <taxon>metagenomes</taxon>
        <taxon>ecological metagenomes</taxon>
    </lineage>
</organism>
<feature type="transmembrane region" description="Helical" evidence="3">
    <location>
        <begin position="307"/>
        <end position="326"/>
    </location>
</feature>
<dbReference type="InterPro" id="IPR011990">
    <property type="entry name" value="TPR-like_helical_dom_sf"/>
</dbReference>
<feature type="transmembrane region" description="Helical" evidence="3">
    <location>
        <begin position="234"/>
        <end position="258"/>
    </location>
</feature>
<evidence type="ECO:0000259" key="4">
    <source>
        <dbReference type="Pfam" id="PF13231"/>
    </source>
</evidence>
<feature type="transmembrane region" description="Helical" evidence="3">
    <location>
        <begin position="178"/>
        <end position="201"/>
    </location>
</feature>
<keyword evidence="3" id="KW-1133">Transmembrane helix</keyword>
<reference evidence="5" key="1">
    <citation type="journal article" date="2015" name="Proc. Natl. Acad. Sci. U.S.A.">
        <title>Networks of energetic and metabolic interactions define dynamics in microbial communities.</title>
        <authorList>
            <person name="Embree M."/>
            <person name="Liu J.K."/>
            <person name="Al-Bassam M.M."/>
            <person name="Zengler K."/>
        </authorList>
    </citation>
    <scope>NUCLEOTIDE SEQUENCE</scope>
</reference>
<keyword evidence="2" id="KW-0802">TPR repeat</keyword>
<proteinExistence type="predicted"/>
<dbReference type="SUPFAM" id="SSF48452">
    <property type="entry name" value="TPR-like"/>
    <property type="match status" value="1"/>
</dbReference>
<feature type="transmembrane region" description="Helical" evidence="3">
    <location>
        <begin position="363"/>
        <end position="381"/>
    </location>
</feature>
<dbReference type="InterPro" id="IPR019734">
    <property type="entry name" value="TPR_rpt"/>
</dbReference>
<feature type="transmembrane region" description="Helical" evidence="3">
    <location>
        <begin position="393"/>
        <end position="410"/>
    </location>
</feature>
<keyword evidence="3" id="KW-0472">Membrane</keyword>
<keyword evidence="1" id="KW-0677">Repeat</keyword>
<feature type="domain" description="Glycosyltransferase RgtA/B/C/D-like" evidence="4">
    <location>
        <begin position="85"/>
        <end position="203"/>
    </location>
</feature>
<dbReference type="Gene3D" id="1.25.40.10">
    <property type="entry name" value="Tetratricopeptide repeat domain"/>
    <property type="match status" value="2"/>
</dbReference>
<feature type="transmembrane region" description="Helical" evidence="3">
    <location>
        <begin position="338"/>
        <end position="357"/>
    </location>
</feature>
<evidence type="ECO:0000256" key="2">
    <source>
        <dbReference type="ARBA" id="ARBA00022803"/>
    </source>
</evidence>
<dbReference type="InterPro" id="IPR052346">
    <property type="entry name" value="O-mannosyl-transferase_TMTC"/>
</dbReference>
<dbReference type="PROSITE" id="PS50293">
    <property type="entry name" value="TPR_REGION"/>
    <property type="match status" value="2"/>
</dbReference>
<evidence type="ECO:0000256" key="3">
    <source>
        <dbReference type="SAM" id="Phobius"/>
    </source>
</evidence>
<feature type="transmembrane region" description="Helical" evidence="3">
    <location>
        <begin position="95"/>
        <end position="113"/>
    </location>
</feature>
<dbReference type="Pfam" id="PF13231">
    <property type="entry name" value="PMT_2"/>
    <property type="match status" value="1"/>
</dbReference>
<gene>
    <name evidence="5" type="ORF">ASZ90_008345</name>
</gene>
<dbReference type="Pfam" id="PF13414">
    <property type="entry name" value="TPR_11"/>
    <property type="match status" value="1"/>
</dbReference>
<feature type="transmembrane region" description="Helical" evidence="3">
    <location>
        <begin position="12"/>
        <end position="31"/>
    </location>
</feature>
<accession>A0A0W8FLQ8</accession>
<keyword evidence="3" id="KW-0812">Transmembrane</keyword>
<sequence length="594" mass="69454">MNFKLNSTENKSIILIILALTILTLVVYWPVQNYEFINYDDEVYVTDNYRIQQGLTLKNITNTFSDFHTSNWHPLTMISHMLDWQLFGFRAGGHHWTNVIIHIFNTILLFLLFNKLTGAVWKSALIAALFAIHPINVQSVAWISERKNVLSTFFWIVTILFYVRYVKQPDWKKYLPIFFCFALGLMAKPMLVTLPFVLLLLDYWPLNRTQIKLPNRNEDKVKGEMFPLDKNRKISFLILEKVPLFILSVISVFFTIYGARYVRTITSLEYLPFSLRIPNSINSYVLYIKKLFWPNDLAVFYPISHIPVWQCLVAALFLLGITFFVCRYFRKHPYLPVGWFWYLGTLVPVIGIVQVGTQAMADRYAYVPFIGLFVIIAWGAENLSFKNNIFKKTIIFMAVFIIIALTITAYNQVKVWRDTVTLFEDTLKKTKNNYVAYDVLGFDAARKNENERALMNYYMAQKSNPKFYPAYNNAGIVLIKMGRRNEAFKNFEMTLKVNKFSAPAYYNIGLLYLKDNNLDKSMMLFKKAIEIQPDYIEAYNNLGVVYIKKGMIRESISNFQKSLEINPSYREAQHNLQIANAMQKEKKQHGHTIK</sequence>
<dbReference type="PROSITE" id="PS50005">
    <property type="entry name" value="TPR"/>
    <property type="match status" value="2"/>
</dbReference>
<evidence type="ECO:0000313" key="5">
    <source>
        <dbReference type="EMBL" id="KUG21877.1"/>
    </source>
</evidence>
<dbReference type="InterPro" id="IPR038731">
    <property type="entry name" value="RgtA/B/C-like"/>
</dbReference>
<dbReference type="PANTHER" id="PTHR44227">
    <property type="match status" value="1"/>
</dbReference>
<dbReference type="PANTHER" id="PTHR44227:SF3">
    <property type="entry name" value="PROTEIN O-MANNOSYL-TRANSFERASE TMTC4"/>
    <property type="match status" value="1"/>
</dbReference>
<protein>
    <recommendedName>
        <fullName evidence="4">Glycosyltransferase RgtA/B/C/D-like domain-containing protein</fullName>
    </recommendedName>
</protein>